<evidence type="ECO:0000313" key="2">
    <source>
        <dbReference type="EMBL" id="AWP19367.1"/>
    </source>
</evidence>
<evidence type="ECO:0000256" key="1">
    <source>
        <dbReference type="SAM" id="MobiDB-lite"/>
    </source>
</evidence>
<keyword evidence="3" id="KW-1185">Reference proteome</keyword>
<accession>A0A2U9CS06</accession>
<feature type="compositionally biased region" description="Polar residues" evidence="1">
    <location>
        <begin position="43"/>
        <end position="52"/>
    </location>
</feature>
<protein>
    <submittedName>
        <fullName evidence="2">Uncharacterized protein</fullName>
    </submittedName>
</protein>
<dbReference type="AlphaFoldDB" id="A0A2U9CS06"/>
<organism evidence="2 3">
    <name type="scientific">Scophthalmus maximus</name>
    <name type="common">Turbot</name>
    <name type="synonym">Psetta maxima</name>
    <dbReference type="NCBI Taxonomy" id="52904"/>
    <lineage>
        <taxon>Eukaryota</taxon>
        <taxon>Metazoa</taxon>
        <taxon>Chordata</taxon>
        <taxon>Craniata</taxon>
        <taxon>Vertebrata</taxon>
        <taxon>Euteleostomi</taxon>
        <taxon>Actinopterygii</taxon>
        <taxon>Neopterygii</taxon>
        <taxon>Teleostei</taxon>
        <taxon>Neoteleostei</taxon>
        <taxon>Acanthomorphata</taxon>
        <taxon>Carangaria</taxon>
        <taxon>Pleuronectiformes</taxon>
        <taxon>Pleuronectoidei</taxon>
        <taxon>Scophthalmidae</taxon>
        <taxon>Scophthalmus</taxon>
    </lineage>
</organism>
<dbReference type="EMBL" id="CP026261">
    <property type="protein sequence ID" value="AWP19367.1"/>
    <property type="molecule type" value="Genomic_DNA"/>
</dbReference>
<name>A0A2U9CS06_SCOMX</name>
<gene>
    <name evidence="2" type="ORF">SMAX5B_020682</name>
</gene>
<reference evidence="2 3" key="1">
    <citation type="submission" date="2017-12" db="EMBL/GenBank/DDBJ databases">
        <title>Integrating genomic resources of turbot (Scophthalmus maximus) in depth evaluation of genetic and physical mapping variation across individuals.</title>
        <authorList>
            <person name="Martinez P."/>
        </authorList>
    </citation>
    <scope>NUCLEOTIDE SEQUENCE [LARGE SCALE GENOMIC DNA]</scope>
</reference>
<evidence type="ECO:0000313" key="3">
    <source>
        <dbReference type="Proteomes" id="UP000246464"/>
    </source>
</evidence>
<dbReference type="Proteomes" id="UP000246464">
    <property type="component" value="Chromosome 19"/>
</dbReference>
<proteinExistence type="predicted"/>
<sequence>MDADLSLLHCGRPCHSKAKTLGVRRLHQTTLSLGDTEACYTTTHTESFSGRSSDGRPLTFHLRDASFPSQHHTRDTGSSSSVITPLAPPPVSHTTDVHGPKHVTPRANTRTHNWARYCSGRAVRDITNPQEPSQHRTTYTHVHALLVDDGSTQRPVGGTATQWHRHNILTEPCVRSFQVKPSLQRRAAVGGEAVGDGLYRTQTPLTLTQPTTAPRRFTEKLIISVHVH</sequence>
<feature type="region of interest" description="Disordered" evidence="1">
    <location>
        <begin position="43"/>
        <end position="107"/>
    </location>
</feature>